<feature type="transmembrane region" description="Helical" evidence="4">
    <location>
        <begin position="342"/>
        <end position="360"/>
    </location>
</feature>
<feature type="transmembrane region" description="Helical" evidence="4">
    <location>
        <begin position="225"/>
        <end position="244"/>
    </location>
</feature>
<dbReference type="PANTHER" id="PTHR44688">
    <property type="entry name" value="DNA-BINDING TRANSCRIPTIONAL ACTIVATOR DEVR_DOSR"/>
    <property type="match status" value="1"/>
</dbReference>
<feature type="transmembrane region" description="Helical" evidence="4">
    <location>
        <begin position="251"/>
        <end position="271"/>
    </location>
</feature>
<feature type="domain" description="HTH luxR-type" evidence="5">
    <location>
        <begin position="389"/>
        <end position="454"/>
    </location>
</feature>
<protein>
    <recommendedName>
        <fullName evidence="5">HTH luxR-type domain-containing protein</fullName>
    </recommendedName>
</protein>
<dbReference type="PANTHER" id="PTHR44688:SF16">
    <property type="entry name" value="DNA-BINDING TRANSCRIPTIONAL ACTIVATOR DEVR_DOSR"/>
    <property type="match status" value="1"/>
</dbReference>
<feature type="transmembrane region" description="Helical" evidence="4">
    <location>
        <begin position="12"/>
        <end position="32"/>
    </location>
</feature>
<keyword evidence="4" id="KW-1133">Transmembrane helix</keyword>
<proteinExistence type="predicted"/>
<dbReference type="CDD" id="cd06170">
    <property type="entry name" value="LuxR_C_like"/>
    <property type="match status" value="1"/>
</dbReference>
<evidence type="ECO:0000313" key="7">
    <source>
        <dbReference type="Proteomes" id="UP000236488"/>
    </source>
</evidence>
<feature type="transmembrane region" description="Helical" evidence="4">
    <location>
        <begin position="138"/>
        <end position="157"/>
    </location>
</feature>
<dbReference type="PROSITE" id="PS50043">
    <property type="entry name" value="HTH_LUXR_2"/>
    <property type="match status" value="1"/>
</dbReference>
<dbReference type="Gene3D" id="1.10.10.10">
    <property type="entry name" value="Winged helix-like DNA-binding domain superfamily/Winged helix DNA-binding domain"/>
    <property type="match status" value="1"/>
</dbReference>
<feature type="transmembrane region" description="Helical" evidence="4">
    <location>
        <begin position="76"/>
        <end position="99"/>
    </location>
</feature>
<feature type="transmembrane region" description="Helical" evidence="4">
    <location>
        <begin position="318"/>
        <end position="336"/>
    </location>
</feature>
<reference evidence="6 7" key="1">
    <citation type="journal article" date="2018" name="Int. J. Syst. Evol. Microbiol.">
        <title>Rubneribacter badeniensis gen. nov., sp. nov. and Enteroscipio rubneri gen. nov., sp. nov., new members of the Eggerthellaceae isolated from human faeces.</title>
        <authorList>
            <person name="Danylec N."/>
            <person name="Gobl A."/>
            <person name="Stoll D.A."/>
            <person name="Hetzer B."/>
            <person name="Kulling S.E."/>
            <person name="Huch M."/>
        </authorList>
    </citation>
    <scope>NUCLEOTIDE SEQUENCE [LARGE SCALE GENOMIC DNA]</scope>
    <source>
        <strain evidence="6 7">ResAG-85</strain>
    </source>
</reference>
<keyword evidence="3" id="KW-0804">Transcription</keyword>
<comment type="caution">
    <text evidence="6">The sequence shown here is derived from an EMBL/GenBank/DDBJ whole genome shotgun (WGS) entry which is preliminary data.</text>
</comment>
<feature type="transmembrane region" description="Helical" evidence="4">
    <location>
        <begin position="47"/>
        <end position="69"/>
    </location>
</feature>
<evidence type="ECO:0000259" key="5">
    <source>
        <dbReference type="PROSITE" id="PS50043"/>
    </source>
</evidence>
<dbReference type="RefSeq" id="WP_103263246.1">
    <property type="nucleotide sequence ID" value="NZ_PPEL01000091.1"/>
</dbReference>
<evidence type="ECO:0000313" key="6">
    <source>
        <dbReference type="EMBL" id="PNV64510.1"/>
    </source>
</evidence>
<dbReference type="GO" id="GO:0006355">
    <property type="term" value="P:regulation of DNA-templated transcription"/>
    <property type="evidence" value="ECO:0007669"/>
    <property type="project" value="InterPro"/>
</dbReference>
<keyword evidence="7" id="KW-1185">Reference proteome</keyword>
<gene>
    <name evidence="6" type="ORF">C2L80_11560</name>
</gene>
<dbReference type="GO" id="GO:0003677">
    <property type="term" value="F:DNA binding"/>
    <property type="evidence" value="ECO:0007669"/>
    <property type="project" value="UniProtKB-KW"/>
</dbReference>
<dbReference type="Proteomes" id="UP000236488">
    <property type="component" value="Unassembled WGS sequence"/>
</dbReference>
<dbReference type="InterPro" id="IPR016032">
    <property type="entry name" value="Sig_transdc_resp-reg_C-effctor"/>
</dbReference>
<evidence type="ECO:0000256" key="4">
    <source>
        <dbReference type="SAM" id="Phobius"/>
    </source>
</evidence>
<dbReference type="InterPro" id="IPR000792">
    <property type="entry name" value="Tscrpt_reg_LuxR_C"/>
</dbReference>
<organism evidence="6 7">
    <name type="scientific">Rubneribacter badeniensis</name>
    <dbReference type="NCBI Taxonomy" id="2070688"/>
    <lineage>
        <taxon>Bacteria</taxon>
        <taxon>Bacillati</taxon>
        <taxon>Actinomycetota</taxon>
        <taxon>Coriobacteriia</taxon>
        <taxon>Eggerthellales</taxon>
        <taxon>Eggerthellaceae</taxon>
        <taxon>Rubneribacter</taxon>
    </lineage>
</organism>
<dbReference type="AlphaFoldDB" id="A0A2K2U2W5"/>
<keyword evidence="1" id="KW-0805">Transcription regulation</keyword>
<keyword evidence="4" id="KW-0812">Transmembrane</keyword>
<dbReference type="SUPFAM" id="SSF46894">
    <property type="entry name" value="C-terminal effector domain of the bipartite response regulators"/>
    <property type="match status" value="1"/>
</dbReference>
<evidence type="ECO:0000256" key="3">
    <source>
        <dbReference type="ARBA" id="ARBA00023163"/>
    </source>
</evidence>
<keyword evidence="4" id="KW-0472">Membrane</keyword>
<dbReference type="InterPro" id="IPR036388">
    <property type="entry name" value="WH-like_DNA-bd_sf"/>
</dbReference>
<evidence type="ECO:0000256" key="1">
    <source>
        <dbReference type="ARBA" id="ARBA00023015"/>
    </source>
</evidence>
<feature type="transmembrane region" description="Helical" evidence="4">
    <location>
        <begin position="199"/>
        <end position="219"/>
    </location>
</feature>
<name>A0A2K2U2W5_9ACTN</name>
<dbReference type="PRINTS" id="PR00038">
    <property type="entry name" value="HTHLUXR"/>
</dbReference>
<keyword evidence="2" id="KW-0238">DNA-binding</keyword>
<dbReference type="EMBL" id="PPEL01000091">
    <property type="protein sequence ID" value="PNV64510.1"/>
    <property type="molecule type" value="Genomic_DNA"/>
</dbReference>
<accession>A0A2K2U2W5</accession>
<evidence type="ECO:0000256" key="2">
    <source>
        <dbReference type="ARBA" id="ARBA00023125"/>
    </source>
</evidence>
<feature type="transmembrane region" description="Helical" evidence="4">
    <location>
        <begin position="169"/>
        <end position="187"/>
    </location>
</feature>
<dbReference type="Pfam" id="PF00196">
    <property type="entry name" value="GerE"/>
    <property type="match status" value="1"/>
</dbReference>
<feature type="transmembrane region" description="Helical" evidence="4">
    <location>
        <begin position="277"/>
        <end position="298"/>
    </location>
</feature>
<sequence length="462" mass="50501">MKRYTFKALDGVDARLISGASLYWASMLYIGFDQSTTAGAESSFDSWYWASIPIATLLAVLATVLSRLFERNGFRVVISFVVLFVNATSFVIEVGFVPFSPETETVFSLLTGCSIVALVLLWGFAFASLDKRTAGKNVAITALASVFLSLVLLLASAALDVSLDVLKTIARALSALFLVAGLVRFSNIHRERQVQSGTALIRFYASRMLIGVGIGVLGGTNVGPISPTMVVVAAVAVFSFMLFCIRAKDNLYGFLPVMPLVLAGLLFLPFFDEGSRALSKIASTVIWLVWIFLSSFQLSGLKETFGLSETRLCFSEKAVVLTGWLVGMVAAGPLVACAGVDSLALLVVYAALLFATFSSFRTVYNAKEDEHAEQLIRAREERFDTIYNGIADTYGLTKREREVMELLAQGYTRTHIGKTLFVSDGTARSHIAHVYRKLDIHKKDDLLKLVQSWDTDKTKNCG</sequence>
<feature type="transmembrane region" description="Helical" evidence="4">
    <location>
        <begin position="105"/>
        <end position="126"/>
    </location>
</feature>
<dbReference type="SMART" id="SM00421">
    <property type="entry name" value="HTH_LUXR"/>
    <property type="match status" value="1"/>
</dbReference>